<gene>
    <name evidence="2" type="ORF">RSSM_00216</name>
</gene>
<evidence type="ECO:0000313" key="2">
    <source>
        <dbReference type="EMBL" id="EMI58346.1"/>
    </source>
</evidence>
<name>M5UKG6_9BACT</name>
<dbReference type="AlphaFoldDB" id="M5UKG6"/>
<keyword evidence="3" id="KW-1185">Reference proteome</keyword>
<protein>
    <submittedName>
        <fullName evidence="2">Uncharacterized protein</fullName>
    </submittedName>
</protein>
<evidence type="ECO:0000256" key="1">
    <source>
        <dbReference type="SAM" id="MobiDB-lite"/>
    </source>
</evidence>
<dbReference type="EMBL" id="ANOH01000018">
    <property type="protein sequence ID" value="EMI58346.1"/>
    <property type="molecule type" value="Genomic_DNA"/>
</dbReference>
<organism evidence="2 3">
    <name type="scientific">Rhodopirellula sallentina SM41</name>
    <dbReference type="NCBI Taxonomy" id="1263870"/>
    <lineage>
        <taxon>Bacteria</taxon>
        <taxon>Pseudomonadati</taxon>
        <taxon>Planctomycetota</taxon>
        <taxon>Planctomycetia</taxon>
        <taxon>Pirellulales</taxon>
        <taxon>Pirellulaceae</taxon>
        <taxon>Rhodopirellula</taxon>
    </lineage>
</organism>
<accession>M5UKG6</accession>
<reference evidence="2 3" key="1">
    <citation type="journal article" date="2013" name="Mar. Genomics">
        <title>Expression of sulfatases in Rhodopirellula baltica and the diversity of sulfatases in the genus Rhodopirellula.</title>
        <authorList>
            <person name="Wegner C.E."/>
            <person name="Richter-Heitmann T."/>
            <person name="Klindworth A."/>
            <person name="Klockow C."/>
            <person name="Richter M."/>
            <person name="Achstetter T."/>
            <person name="Glockner F.O."/>
            <person name="Harder J."/>
        </authorList>
    </citation>
    <scope>NUCLEOTIDE SEQUENCE [LARGE SCALE GENOMIC DNA]</scope>
    <source>
        <strain evidence="2 3">SM41</strain>
    </source>
</reference>
<sequence>MPLNSPPFKERYGKNKTQAPDYDDQTRSPNLHPQPMWTGY</sequence>
<comment type="caution">
    <text evidence="2">The sequence shown here is derived from an EMBL/GenBank/DDBJ whole genome shotgun (WGS) entry which is preliminary data.</text>
</comment>
<feature type="region of interest" description="Disordered" evidence="1">
    <location>
        <begin position="1"/>
        <end position="40"/>
    </location>
</feature>
<evidence type="ECO:0000313" key="3">
    <source>
        <dbReference type="Proteomes" id="UP000011885"/>
    </source>
</evidence>
<proteinExistence type="predicted"/>
<dbReference type="Proteomes" id="UP000011885">
    <property type="component" value="Unassembled WGS sequence"/>
</dbReference>